<dbReference type="Proteomes" id="UP000010795">
    <property type="component" value="Chromosome"/>
</dbReference>
<dbReference type="SUPFAM" id="SSF52540">
    <property type="entry name" value="P-loop containing nucleoside triphosphate hydrolases"/>
    <property type="match status" value="2"/>
</dbReference>
<dbReference type="GO" id="GO:0016887">
    <property type="term" value="F:ATP hydrolysis activity"/>
    <property type="evidence" value="ECO:0007669"/>
    <property type="project" value="InterPro"/>
</dbReference>
<dbReference type="PROSITE" id="PS50893">
    <property type="entry name" value="ABC_TRANSPORTER_2"/>
    <property type="match status" value="2"/>
</dbReference>
<feature type="transmembrane region" description="Helical" evidence="13">
    <location>
        <begin position="667"/>
        <end position="685"/>
    </location>
</feature>
<dbReference type="GO" id="GO:0042626">
    <property type="term" value="F:ATPase-coupled transmembrane transporter activity"/>
    <property type="evidence" value="ECO:0007669"/>
    <property type="project" value="TreeGrafter"/>
</dbReference>
<keyword evidence="7" id="KW-0547">Nucleotide-binding</keyword>
<evidence type="ECO:0000256" key="1">
    <source>
        <dbReference type="ARBA" id="ARBA00004141"/>
    </source>
</evidence>
<protein>
    <submittedName>
        <fullName evidence="15">ATPase component of various ABC-type transport systems with duplicated ATPase domain</fullName>
    </submittedName>
</protein>
<dbReference type="InterPro" id="IPR003593">
    <property type="entry name" value="AAA+_ATPase"/>
</dbReference>
<keyword evidence="9" id="KW-1278">Translocase</keyword>
<keyword evidence="8" id="KW-0067">ATP-binding</keyword>
<dbReference type="GO" id="GO:0005524">
    <property type="term" value="F:ATP binding"/>
    <property type="evidence" value="ECO:0007669"/>
    <property type="project" value="UniProtKB-KW"/>
</dbReference>
<dbReference type="PANTHER" id="PTHR43553">
    <property type="entry name" value="HEAVY METAL TRANSPORTER"/>
    <property type="match status" value="1"/>
</dbReference>
<keyword evidence="10 13" id="KW-1133">Transmembrane helix</keyword>
<evidence type="ECO:0000259" key="14">
    <source>
        <dbReference type="PROSITE" id="PS50893"/>
    </source>
</evidence>
<sequence>MKKMMQAEHFRICGADVRLEDGRPLLRVDVLEIAPGEWLHVTGPNGSGKSTLARLIAGIPEMAAGGKAYAAGTITRGFAGDQPLPYVTQDPEAAIAGSTPWEDLALTLEARGIGGEEALAEIERLLRLCRLWERRDVPVEQLSGGQKQMLAAAGCIASGAPLIVFDEAASMLDSAGRAHVLSGARRLREAGAAVVWISHAAEDIAHGDRVVGLLDGNIIFDGPAESFFLPAGEAESPCERLGCEAPHAVRTALALKRRGIPLDPLPLTPEELARGIAARGELPDGLERMLAELDGDLTNDPDPACGSAGQGGMDGSGGGTAEDWRIDGLSVYGDGGAAVLRDVSAVFRGGRITAVVGPNGAGKTTLLETMAGLRRPDAGGVTLGGVSLWQGRRPRRDRLLRLGLAMQRSESAWFADTVRGELFYAMRPYAVPADERPARAEAALERTGLQTAVMGRVPWTLSGGEQRRLSWACLLAAGAPWLLMDEPTAGLDAAGAAALRAWLAAHRAKGGGAVIATHDLDALWPLIDDVVVVAGGEIREAAPASAWAQAVLAGGSVMPPEALPQALRTAAALRALQPARLQEACALAADAGRIGPDIAGFGPPESAPAEPVEPAGPARARPPASAAQGKPASALQRRLAGLDPRALWAAYLLAASGVLAMDGPADTAASLAVVCALMLPVGRLVRPYRGVIVYYLALTAALALLTGARFTPAFNLDAGAALDTVWLMMRLLAVMLLGMPLLALITPYRLQQAVERLLAAVRLPQRTIWAVGLSVALLFRFIPLMAAEWSRFARIGVARGKHPVPPGRIPFRALPAVLVPFLLAMLQIADRVAVSLTLRGFDSGRRAAERALPIRFTRQDAAFVAAAGAIFALLRLIDATL</sequence>
<feature type="compositionally biased region" description="Low complexity" evidence="12">
    <location>
        <begin position="602"/>
        <end position="627"/>
    </location>
</feature>
<keyword evidence="5" id="KW-1003">Cell membrane</keyword>
<evidence type="ECO:0000313" key="15">
    <source>
        <dbReference type="EMBL" id="AGA58136.1"/>
    </source>
</evidence>
<gene>
    <name evidence="15" type="ordered locus">Theco_2014</name>
</gene>
<feature type="transmembrane region" description="Helical" evidence="13">
    <location>
        <begin position="724"/>
        <end position="746"/>
    </location>
</feature>
<evidence type="ECO:0000256" key="2">
    <source>
        <dbReference type="ARBA" id="ARBA00004202"/>
    </source>
</evidence>
<dbReference type="AlphaFoldDB" id="L0EEM1"/>
<feature type="domain" description="ABC transporter" evidence="14">
    <location>
        <begin position="10"/>
        <end position="240"/>
    </location>
</feature>
<feature type="transmembrane region" description="Helical" evidence="13">
    <location>
        <begin position="767"/>
        <end position="789"/>
    </location>
</feature>
<proteinExistence type="inferred from homology"/>
<evidence type="ECO:0000256" key="6">
    <source>
        <dbReference type="ARBA" id="ARBA00022692"/>
    </source>
</evidence>
<evidence type="ECO:0000256" key="3">
    <source>
        <dbReference type="ARBA" id="ARBA00005417"/>
    </source>
</evidence>
<evidence type="ECO:0000256" key="7">
    <source>
        <dbReference type="ARBA" id="ARBA00022741"/>
    </source>
</evidence>
<dbReference type="Gene3D" id="3.40.50.300">
    <property type="entry name" value="P-loop containing nucleotide triphosphate hydrolases"/>
    <property type="match status" value="2"/>
</dbReference>
<dbReference type="PANTHER" id="PTHR43553:SF1">
    <property type="entry name" value="ABC TRANSPORTER I FAMILY MEMBER 11, CHLOROPLASTIC"/>
    <property type="match status" value="1"/>
</dbReference>
<organism evidence="15 16">
    <name type="scientific">Thermobacillus composti (strain DSM 18247 / JCM 13945 / KWC4)</name>
    <dbReference type="NCBI Taxonomy" id="717605"/>
    <lineage>
        <taxon>Bacteria</taxon>
        <taxon>Bacillati</taxon>
        <taxon>Bacillota</taxon>
        <taxon>Bacilli</taxon>
        <taxon>Bacillales</taxon>
        <taxon>Paenibacillaceae</taxon>
        <taxon>Thermobacillus</taxon>
    </lineage>
</organism>
<evidence type="ECO:0000256" key="4">
    <source>
        <dbReference type="ARBA" id="ARBA00022448"/>
    </source>
</evidence>
<dbReference type="Pfam" id="PF00005">
    <property type="entry name" value="ABC_tran"/>
    <property type="match status" value="2"/>
</dbReference>
<dbReference type="KEGG" id="tco:Theco_2014"/>
<comment type="subcellular location">
    <subcellularLocation>
        <location evidence="2">Cell membrane</location>
        <topology evidence="2">Peripheral membrane protein</topology>
    </subcellularLocation>
    <subcellularLocation>
        <location evidence="1">Membrane</location>
        <topology evidence="1">Multi-pass membrane protein</topology>
    </subcellularLocation>
</comment>
<accession>L0EEM1</accession>
<dbReference type="InterPro" id="IPR003339">
    <property type="entry name" value="ABC/ECF_trnsptr_transmembrane"/>
</dbReference>
<dbReference type="InterPro" id="IPR015856">
    <property type="entry name" value="ABC_transpr_CbiO/EcfA_su"/>
</dbReference>
<dbReference type="CDD" id="cd16914">
    <property type="entry name" value="EcfT"/>
    <property type="match status" value="1"/>
</dbReference>
<name>L0EEM1_THECK</name>
<evidence type="ECO:0000256" key="8">
    <source>
        <dbReference type="ARBA" id="ARBA00022840"/>
    </source>
</evidence>
<reference evidence="16" key="1">
    <citation type="submission" date="2012-01" db="EMBL/GenBank/DDBJ databases">
        <title>Complete sequence of chromosome of Thermobacillus composti KWC4.</title>
        <authorList>
            <person name="Lucas S."/>
            <person name="Han J."/>
            <person name="Lapidus A."/>
            <person name="Cheng J.-F."/>
            <person name="Goodwin L."/>
            <person name="Pitluck S."/>
            <person name="Peters L."/>
            <person name="Ovchinnikova G."/>
            <person name="Teshima H."/>
            <person name="Detter J.C."/>
            <person name="Han C."/>
            <person name="Tapia R."/>
            <person name="Land M."/>
            <person name="Hauser L."/>
            <person name="Kyrpides N."/>
            <person name="Ivanova N."/>
            <person name="Pagani I."/>
            <person name="Anderson I."/>
            <person name="Woyke T."/>
        </authorList>
    </citation>
    <scope>NUCLEOTIDE SEQUENCE [LARGE SCALE GENOMIC DNA]</scope>
    <source>
        <strain evidence="16">DSM 18247 / JCM 13945 / KWC4</strain>
    </source>
</reference>
<dbReference type="GO" id="GO:0005886">
    <property type="term" value="C:plasma membrane"/>
    <property type="evidence" value="ECO:0007669"/>
    <property type="project" value="UniProtKB-SubCell"/>
</dbReference>
<dbReference type="InterPro" id="IPR027417">
    <property type="entry name" value="P-loop_NTPase"/>
</dbReference>
<keyword evidence="6 13" id="KW-0812">Transmembrane</keyword>
<dbReference type="OrthoDB" id="2035889at2"/>
<dbReference type="eggNOG" id="COG1122">
    <property type="taxonomic scope" value="Bacteria"/>
</dbReference>
<evidence type="ECO:0000256" key="11">
    <source>
        <dbReference type="ARBA" id="ARBA00023136"/>
    </source>
</evidence>
<evidence type="ECO:0000313" key="16">
    <source>
        <dbReference type="Proteomes" id="UP000010795"/>
    </source>
</evidence>
<dbReference type="InterPro" id="IPR050095">
    <property type="entry name" value="ECF_ABC_transporter_ATP-bd"/>
</dbReference>
<dbReference type="InterPro" id="IPR003439">
    <property type="entry name" value="ABC_transporter-like_ATP-bd"/>
</dbReference>
<keyword evidence="11 13" id="KW-0472">Membrane</keyword>
<dbReference type="PROSITE" id="PS00211">
    <property type="entry name" value="ABC_TRANSPORTER_1"/>
    <property type="match status" value="1"/>
</dbReference>
<evidence type="ECO:0000256" key="5">
    <source>
        <dbReference type="ARBA" id="ARBA00022475"/>
    </source>
</evidence>
<keyword evidence="4" id="KW-0813">Transport</keyword>
<evidence type="ECO:0000256" key="12">
    <source>
        <dbReference type="SAM" id="MobiDB-lite"/>
    </source>
</evidence>
<evidence type="ECO:0000256" key="13">
    <source>
        <dbReference type="SAM" id="Phobius"/>
    </source>
</evidence>
<feature type="transmembrane region" description="Helical" evidence="13">
    <location>
        <begin position="692"/>
        <end position="712"/>
    </location>
</feature>
<dbReference type="EMBL" id="CP003255">
    <property type="protein sequence ID" value="AGA58136.1"/>
    <property type="molecule type" value="Genomic_DNA"/>
</dbReference>
<dbReference type="CDD" id="cd03225">
    <property type="entry name" value="ABC_cobalt_CbiO_domain1"/>
    <property type="match status" value="2"/>
</dbReference>
<dbReference type="SMART" id="SM00382">
    <property type="entry name" value="AAA"/>
    <property type="match status" value="2"/>
</dbReference>
<dbReference type="STRING" id="717605.Theco_2014"/>
<feature type="region of interest" description="Disordered" evidence="12">
    <location>
        <begin position="599"/>
        <end position="629"/>
    </location>
</feature>
<dbReference type="eggNOG" id="COG0619">
    <property type="taxonomic scope" value="Bacteria"/>
</dbReference>
<dbReference type="InterPro" id="IPR017871">
    <property type="entry name" value="ABC_transporter-like_CS"/>
</dbReference>
<comment type="similarity">
    <text evidence="3">Belongs to the ABC transporter superfamily.</text>
</comment>
<dbReference type="HOGENOM" id="CLU_326754_0_0_9"/>
<evidence type="ECO:0000256" key="10">
    <source>
        <dbReference type="ARBA" id="ARBA00022989"/>
    </source>
</evidence>
<feature type="domain" description="ABC transporter" evidence="14">
    <location>
        <begin position="324"/>
        <end position="560"/>
    </location>
</feature>
<dbReference type="RefSeq" id="WP_015254881.1">
    <property type="nucleotide sequence ID" value="NC_019897.1"/>
</dbReference>
<keyword evidence="16" id="KW-1185">Reference proteome</keyword>
<evidence type="ECO:0000256" key="9">
    <source>
        <dbReference type="ARBA" id="ARBA00022967"/>
    </source>
</evidence>